<sequence>MTPAARKCLDQLRTLLRPASVATAGGFRPPSDPATSWFCRAVGQPGESLPQWNGRPMIPILQIRIDELPYVPEQLAQLALIVVFFDMEDLPLDRPHGEGWLIREYTSTDGLVPLPQAEQAFKPLPIRWTRIEDDAPGWEDAWSLPINMDALVADDAGSDAFSDNFECHDQTKVGGYPADIQGAVGLEDFMFQINSEDRVGLIWGASGMAYFFRLPDGTWRWSCQFD</sequence>
<reference evidence="1 2" key="1">
    <citation type="submission" date="2017-07" db="EMBL/GenBank/DDBJ databases">
        <title>A draft genome sequence of Komagataeibacter xylinus LMG 1515.</title>
        <authorList>
            <person name="Skraban J."/>
            <person name="Cleenwerck I."/>
            <person name="Vandamme P."/>
            <person name="Trcek J."/>
        </authorList>
    </citation>
    <scope>NUCLEOTIDE SEQUENCE [LARGE SCALE GENOMIC DNA]</scope>
    <source>
        <strain evidence="1 2">LMG 1515</strain>
    </source>
</reference>
<name>A0A318PNK5_KOMXY</name>
<dbReference type="InterPro" id="IPR035948">
    <property type="entry name" value="YwqG-like_sf"/>
</dbReference>
<dbReference type="Pfam" id="PF09234">
    <property type="entry name" value="DUF1963"/>
    <property type="match status" value="1"/>
</dbReference>
<organism evidence="1 2">
    <name type="scientific">Komagataeibacter xylinus</name>
    <name type="common">Gluconacetobacter xylinus</name>
    <dbReference type="NCBI Taxonomy" id="28448"/>
    <lineage>
        <taxon>Bacteria</taxon>
        <taxon>Pseudomonadati</taxon>
        <taxon>Pseudomonadota</taxon>
        <taxon>Alphaproteobacteria</taxon>
        <taxon>Acetobacterales</taxon>
        <taxon>Acetobacteraceae</taxon>
        <taxon>Komagataeibacter</taxon>
    </lineage>
</organism>
<dbReference type="EMBL" id="NKUC01000006">
    <property type="protein sequence ID" value="PYD57761.1"/>
    <property type="molecule type" value="Genomic_DNA"/>
</dbReference>
<accession>A0A318PNK5</accession>
<evidence type="ECO:0000313" key="1">
    <source>
        <dbReference type="EMBL" id="PYD57761.1"/>
    </source>
</evidence>
<gene>
    <name evidence="1" type="ORF">CFR75_04585</name>
</gene>
<comment type="caution">
    <text evidence="1">The sequence shown here is derived from an EMBL/GenBank/DDBJ whole genome shotgun (WGS) entry which is preliminary data.</text>
</comment>
<dbReference type="AlphaFoldDB" id="A0A318PNK5"/>
<proteinExistence type="predicted"/>
<dbReference type="InterPro" id="IPR015315">
    <property type="entry name" value="DUF1963"/>
</dbReference>
<dbReference type="Gene3D" id="2.30.320.10">
    <property type="entry name" value="YwqG-like"/>
    <property type="match status" value="1"/>
</dbReference>
<evidence type="ECO:0000313" key="2">
    <source>
        <dbReference type="Proteomes" id="UP000248257"/>
    </source>
</evidence>
<keyword evidence="2" id="KW-1185">Reference proteome</keyword>
<protein>
    <submittedName>
        <fullName evidence="1">Uncharacterized protein</fullName>
    </submittedName>
</protein>
<dbReference type="RefSeq" id="WP_061274526.1">
    <property type="nucleotide sequence ID" value="NZ_CBCRXN010000040.1"/>
</dbReference>
<dbReference type="Proteomes" id="UP000248257">
    <property type="component" value="Unassembled WGS sequence"/>
</dbReference>
<dbReference type="OrthoDB" id="8792814at2"/>
<dbReference type="SUPFAM" id="SSF103032">
    <property type="entry name" value="Hypothetical protein YwqG"/>
    <property type="match status" value="1"/>
</dbReference>